<evidence type="ECO:0000256" key="3">
    <source>
        <dbReference type="ARBA" id="ARBA00022723"/>
    </source>
</evidence>
<dbReference type="FunFam" id="3.30.830.10:FF:000034">
    <property type="entry name" value="presequence protease 1, chloroplastic/mitochondrial"/>
    <property type="match status" value="1"/>
</dbReference>
<accession>E1IF99</accession>
<evidence type="ECO:0000259" key="7">
    <source>
        <dbReference type="SMART" id="SM01264"/>
    </source>
</evidence>
<keyword evidence="3" id="KW-0479">Metal-binding</keyword>
<dbReference type="HOGENOM" id="CLU_009165_1_0_0"/>
<sequence>MTPLHGFTLIRDEAIPELNTQARIYRHIKTGAELLALSNDDENKCFGVTFRTPPEDSTGIAHILEHSVLCGSRKYPVKEPFVELLKSSLKTFLNAFTYADKTCYPVASTNLQDFYNLVDVYLDAVFFPRITPEILKQEGWHYELEDKNDPLIYKGVVFNEMKGAYSSPEGVLWRFIQQSLFPDTTYGYSSGGDPKVMPDLTYEQFKRFHTTLYHPSNARIFFYGDDPEEERLRLLDACLSEFEPITPPSQIALQPRFAAPRTFAHTYPADDTSGKKGMVALNWMLDAEQDVERILCMDLLSYILIGNAAAPLRKALIDSGLGEDLTSSGYHDGLLQHTFSVGLKGIDPADEEQVERLILDTLAKLAEEGIDPETVAAALNTFEFSLRENNTGSFPRGLSLMLRSLNTWLYDGDPIAPLRFEQPMANIRAALERGERIFEDRIRQMLLDNPHRTRVLLQPDPTQAEREAEEERVRLDAARATMSDADLERIVAETQALKEMQERADAPEELAKIPTLTLANIERQGKNIPTNVEQIGATTVLQHDLFTNGIVYLSLAFDLKMLPTNLLPYVPLFGRALTEMGTQSEDFVKLLQRIGRETGGVGAGASTATKVGGEEAVAFLMLSGKSTLEKTGAMLAIMRDILLTVNLDNRERFKQMVLRSKAGRESSLVPSGHSYARQRLAARLSPAEWVDEQMGGIEGLFFIRELEQQIEQDWPTVLANLEHVRAHLVNRRGLLVNVTLDASNYQNVAPQLAAFVEQLPDADYSPAAWGVSAAGPAEGLTIPAKVNYVAKGANLYQHGLRPNGSASVVVKLLNTAWLWDKVRVQGGAYGGFCGFNRNNGVFTYTSYRDPNLLATLDIYDRTGDFLRNLALDQTGLERAIIGTISDVDSYQLPDAKGGTAMWRYILGANDAYRQQLREEILDTSPADIRAFADAVDAVREHGIITVVGSADAVEAANREQPGLLMPVRVL</sequence>
<dbReference type="Gene3D" id="3.30.830.10">
    <property type="entry name" value="Metalloenzyme, LuxS/M16 peptidase-like"/>
    <property type="match status" value="4"/>
</dbReference>
<dbReference type="PANTHER" id="PTHR43016:SF13">
    <property type="entry name" value="PRESEQUENCE PROTEASE, MITOCHONDRIAL"/>
    <property type="match status" value="1"/>
</dbReference>
<dbReference type="Pfam" id="PF05193">
    <property type="entry name" value="Peptidase_M16_C"/>
    <property type="match status" value="1"/>
</dbReference>
<gene>
    <name evidence="8" type="ORF">OSCT_2000</name>
</gene>
<evidence type="ECO:0000256" key="1">
    <source>
        <dbReference type="ARBA" id="ARBA00001947"/>
    </source>
</evidence>
<keyword evidence="5" id="KW-0862">Zinc</keyword>
<dbReference type="Pfam" id="PF00675">
    <property type="entry name" value="Peptidase_M16"/>
    <property type="match status" value="1"/>
</dbReference>
<evidence type="ECO:0000313" key="9">
    <source>
        <dbReference type="Proteomes" id="UP000054010"/>
    </source>
</evidence>
<evidence type="ECO:0000313" key="8">
    <source>
        <dbReference type="EMBL" id="EFO80139.1"/>
    </source>
</evidence>
<dbReference type="GO" id="GO:0016485">
    <property type="term" value="P:protein processing"/>
    <property type="evidence" value="ECO:0007669"/>
    <property type="project" value="TreeGrafter"/>
</dbReference>
<keyword evidence="6" id="KW-0482">Metalloprotease</keyword>
<evidence type="ECO:0000256" key="4">
    <source>
        <dbReference type="ARBA" id="ARBA00022801"/>
    </source>
</evidence>
<proteinExistence type="predicted"/>
<dbReference type="InterPro" id="IPR055130">
    <property type="entry name" value="PreP_C"/>
</dbReference>
<keyword evidence="9" id="KW-1185">Reference proteome</keyword>
<reference evidence="8 9" key="1">
    <citation type="journal article" date="2011" name="J. Bacteriol.">
        <title>Draft genome sequence of the anoxygenic filamentous phototrophic bacterium Oscillochloris trichoides subsp. DG-6.</title>
        <authorList>
            <person name="Kuznetsov B.B."/>
            <person name="Ivanovsky R.N."/>
            <person name="Keppen O.I."/>
            <person name="Sukhacheva M.V."/>
            <person name="Bumazhkin B.K."/>
            <person name="Patutina E.O."/>
            <person name="Beletsky A.V."/>
            <person name="Mardanov A.V."/>
            <person name="Baslerov R.V."/>
            <person name="Panteleeva A.N."/>
            <person name="Kolganova T.V."/>
            <person name="Ravin N.V."/>
            <person name="Skryabin K.G."/>
        </authorList>
    </citation>
    <scope>NUCLEOTIDE SEQUENCE [LARGE SCALE GENOMIC DNA]</scope>
    <source>
        <strain evidence="8 9">DG-6</strain>
    </source>
</reference>
<dbReference type="InterPro" id="IPR011249">
    <property type="entry name" value="Metalloenz_LuxS/M16"/>
</dbReference>
<evidence type="ECO:0000256" key="5">
    <source>
        <dbReference type="ARBA" id="ARBA00022833"/>
    </source>
</evidence>
<dbReference type="Proteomes" id="UP000054010">
    <property type="component" value="Unassembled WGS sequence"/>
</dbReference>
<dbReference type="InterPro" id="IPR011765">
    <property type="entry name" value="Pept_M16_N"/>
</dbReference>
<keyword evidence="2" id="KW-0645">Protease</keyword>
<organism evidence="8 9">
    <name type="scientific">Oscillochloris trichoides DG-6</name>
    <dbReference type="NCBI Taxonomy" id="765420"/>
    <lineage>
        <taxon>Bacteria</taxon>
        <taxon>Bacillati</taxon>
        <taxon>Chloroflexota</taxon>
        <taxon>Chloroflexia</taxon>
        <taxon>Chloroflexales</taxon>
        <taxon>Chloroflexineae</taxon>
        <taxon>Oscillochloridaceae</taxon>
        <taxon>Oscillochloris</taxon>
    </lineage>
</organism>
<dbReference type="AlphaFoldDB" id="E1IF99"/>
<dbReference type="SMART" id="SM01264">
    <property type="entry name" value="M16C_associated"/>
    <property type="match status" value="1"/>
</dbReference>
<dbReference type="InterPro" id="IPR007863">
    <property type="entry name" value="Peptidase_M16_C"/>
</dbReference>
<dbReference type="FunFam" id="3.30.830.10:FF:000009">
    <property type="entry name" value="Presequence protease, mitochondrial"/>
    <property type="match status" value="1"/>
</dbReference>
<dbReference type="GO" id="GO:0004222">
    <property type="term" value="F:metalloendopeptidase activity"/>
    <property type="evidence" value="ECO:0007669"/>
    <property type="project" value="TreeGrafter"/>
</dbReference>
<name>E1IF99_9CHLR</name>
<dbReference type="STRING" id="765420.OSCT_2000"/>
<protein>
    <submittedName>
        <fullName evidence="8">Peptidase M16C associated domain-containing protein</fullName>
    </submittedName>
</protein>
<comment type="cofactor">
    <cofactor evidence="1">
        <name>Zn(2+)</name>
        <dbReference type="ChEBI" id="CHEBI:29105"/>
    </cofactor>
</comment>
<dbReference type="Pfam" id="PF08367">
    <property type="entry name" value="M16C_assoc"/>
    <property type="match status" value="1"/>
</dbReference>
<dbReference type="eggNOG" id="COG1026">
    <property type="taxonomic scope" value="Bacteria"/>
</dbReference>
<dbReference type="InterPro" id="IPR013578">
    <property type="entry name" value="Peptidase_M16C_assoc"/>
</dbReference>
<keyword evidence="4" id="KW-0378">Hydrolase</keyword>
<comment type="caution">
    <text evidence="8">The sequence shown here is derived from an EMBL/GenBank/DDBJ whole genome shotgun (WGS) entry which is preliminary data.</text>
</comment>
<dbReference type="OrthoDB" id="9762027at2"/>
<dbReference type="EMBL" id="ADVR01000085">
    <property type="protein sequence ID" value="EFO80139.1"/>
    <property type="molecule type" value="Genomic_DNA"/>
</dbReference>
<evidence type="ECO:0000256" key="2">
    <source>
        <dbReference type="ARBA" id="ARBA00022670"/>
    </source>
</evidence>
<dbReference type="Pfam" id="PF22516">
    <property type="entry name" value="PreP_C"/>
    <property type="match status" value="1"/>
</dbReference>
<feature type="domain" description="Peptidase M16C associated" evidence="7">
    <location>
        <begin position="457"/>
        <end position="706"/>
    </location>
</feature>
<dbReference type="GO" id="GO:0046872">
    <property type="term" value="F:metal ion binding"/>
    <property type="evidence" value="ECO:0007669"/>
    <property type="project" value="UniProtKB-KW"/>
</dbReference>
<dbReference type="PANTHER" id="PTHR43016">
    <property type="entry name" value="PRESEQUENCE PROTEASE"/>
    <property type="match status" value="1"/>
</dbReference>
<dbReference type="MEROPS" id="M16.012"/>
<dbReference type="SUPFAM" id="SSF63411">
    <property type="entry name" value="LuxS/MPP-like metallohydrolase"/>
    <property type="match status" value="4"/>
</dbReference>
<evidence type="ECO:0000256" key="6">
    <source>
        <dbReference type="ARBA" id="ARBA00023049"/>
    </source>
</evidence>